<dbReference type="SUPFAM" id="SSF53756">
    <property type="entry name" value="UDP-Glycosyltransferase/glycogen phosphorylase"/>
    <property type="match status" value="2"/>
</dbReference>
<sequence length="757" mass="87406">MRVLLLTHFYYTSYGPVHGPADSVKDYLARNKIPYSYIAHPLYSGRKSFLEINENGKIKIQSFGTYIKLPLIFKSINEIIQTYLYTRKRSYDIVIAVDSLNALSALYLKWRQKCRKVIFYTVDYANQRFENQLFNYIYHTLDRLALKYSDYVWNVSKRILKKRLELGIAPPKNLYVPNTPSFSLAKNLPLGQVDRFKVMMVVGKTHSPILSRVLSAFRKVKRQHPKVKLVLIGPQDSGDLDKKIKNLGLQNNVEILGQLKHEELLDTLCKGGIGLALYTQDFPWTYYGDSMKAREYMVCGLPVVISDIVSTAEDIKENEAGIVVKPRTADIERAIKKLLGDKKLWERQRKNAINTAKKFDLDLILKDVFEEATKIEKQMQSVAVVTHGDIRGPAHEIRDYLRPRSLSLLFISHPLLFIRENFALSSFYELYNYGDLVSKKNAYHWQLSEPVLYIKDFLYSIIWCLKNSRKMDLFVGSGNLNALAGLLLKKIGKVEKVVFYCIDYVPYRFENKSLNNLYHFVDKVCAEKCDTTWNLSKRMILGRENKWKKKFQNQIIVPHGLHTRRDLSNNDVGNFNRYEIVFIGTLLKKQGVQLIINSMPTLVKRFPKVKLNVIGTGEFKESLENRAKALGVESHVTFSGYQPEEELEKIMSSAHIAVAPYHEKKGNFSYYGDPGKVKSYLSLGLPVIITEVPAIASVLEKHKCGLVISYSEGQLIRALEKFFLDLKFTYEYRKNALAFAERFSWENVYRRALTRTI</sequence>
<dbReference type="InterPro" id="IPR001296">
    <property type="entry name" value="Glyco_trans_1"/>
</dbReference>
<feature type="domain" description="Glycosyl transferase family 1" evidence="1">
    <location>
        <begin position="576"/>
        <end position="736"/>
    </location>
</feature>
<dbReference type="STRING" id="1797725.A3A49_01100"/>
<dbReference type="Gene3D" id="3.40.50.2000">
    <property type="entry name" value="Glycogen Phosphorylase B"/>
    <property type="match status" value="4"/>
</dbReference>
<dbReference type="Pfam" id="PF00534">
    <property type="entry name" value="Glycos_transf_1"/>
    <property type="match status" value="2"/>
</dbReference>
<accession>A0A1F5GZW5</accession>
<dbReference type="PANTHER" id="PTHR12526:SF630">
    <property type="entry name" value="GLYCOSYLTRANSFERASE"/>
    <property type="match status" value="1"/>
</dbReference>
<dbReference type="AlphaFoldDB" id="A0A1F5GZW5"/>
<dbReference type="CDD" id="cd03801">
    <property type="entry name" value="GT4_PimA-like"/>
    <property type="match status" value="1"/>
</dbReference>
<reference evidence="2 3" key="1">
    <citation type="journal article" date="2016" name="Nat. Commun.">
        <title>Thousands of microbial genomes shed light on interconnected biogeochemical processes in an aquifer system.</title>
        <authorList>
            <person name="Anantharaman K."/>
            <person name="Brown C.T."/>
            <person name="Hug L.A."/>
            <person name="Sharon I."/>
            <person name="Castelle C.J."/>
            <person name="Probst A.J."/>
            <person name="Thomas B.C."/>
            <person name="Singh A."/>
            <person name="Wilkins M.J."/>
            <person name="Karaoz U."/>
            <person name="Brodie E.L."/>
            <person name="Williams K.H."/>
            <person name="Hubbard S.S."/>
            <person name="Banfield J.F."/>
        </authorList>
    </citation>
    <scope>NUCLEOTIDE SEQUENCE [LARGE SCALE GENOMIC DNA]</scope>
</reference>
<dbReference type="GO" id="GO:0016757">
    <property type="term" value="F:glycosyltransferase activity"/>
    <property type="evidence" value="ECO:0007669"/>
    <property type="project" value="InterPro"/>
</dbReference>
<organism evidence="2 3">
    <name type="scientific">Candidatus Curtissbacteria bacterium RIFCSPLOWO2_01_FULL_38_11b</name>
    <dbReference type="NCBI Taxonomy" id="1797725"/>
    <lineage>
        <taxon>Bacteria</taxon>
        <taxon>Candidatus Curtissiibacteriota</taxon>
    </lineage>
</organism>
<name>A0A1F5GZW5_9BACT</name>
<proteinExistence type="predicted"/>
<dbReference type="Proteomes" id="UP000176740">
    <property type="component" value="Unassembled WGS sequence"/>
</dbReference>
<protein>
    <recommendedName>
        <fullName evidence="1">Glycosyl transferase family 1 domain-containing protein</fullName>
    </recommendedName>
</protein>
<evidence type="ECO:0000313" key="2">
    <source>
        <dbReference type="EMBL" id="OGD97327.1"/>
    </source>
</evidence>
<dbReference type="PANTHER" id="PTHR12526">
    <property type="entry name" value="GLYCOSYLTRANSFERASE"/>
    <property type="match status" value="1"/>
</dbReference>
<evidence type="ECO:0000259" key="1">
    <source>
        <dbReference type="Pfam" id="PF00534"/>
    </source>
</evidence>
<gene>
    <name evidence="2" type="ORF">A3A49_01100</name>
</gene>
<comment type="caution">
    <text evidence="2">The sequence shown here is derived from an EMBL/GenBank/DDBJ whole genome shotgun (WGS) entry which is preliminary data.</text>
</comment>
<dbReference type="EMBL" id="MFBO01000034">
    <property type="protein sequence ID" value="OGD97327.1"/>
    <property type="molecule type" value="Genomic_DNA"/>
</dbReference>
<evidence type="ECO:0000313" key="3">
    <source>
        <dbReference type="Proteomes" id="UP000176740"/>
    </source>
</evidence>
<feature type="domain" description="Glycosyl transferase family 1" evidence="1">
    <location>
        <begin position="211"/>
        <end position="354"/>
    </location>
</feature>